<feature type="domain" description="Dienelactone hydrolase" evidence="1">
    <location>
        <begin position="18"/>
        <end position="244"/>
    </location>
</feature>
<dbReference type="SUPFAM" id="SSF53474">
    <property type="entry name" value="alpha/beta-Hydrolases"/>
    <property type="match status" value="1"/>
</dbReference>
<reference evidence="2 3" key="1">
    <citation type="submission" date="2021-05" db="EMBL/GenBank/DDBJ databases">
        <title>Draft Genome Sequences of Clinical Respiratory Isolates of Mycobacterium goodii Recovered in Ireland.</title>
        <authorList>
            <person name="Flanagan P.R."/>
            <person name="Mok S."/>
            <person name="Roycroft E."/>
            <person name="Rogers T.R."/>
            <person name="Fitzgibbon M."/>
        </authorList>
    </citation>
    <scope>NUCLEOTIDE SEQUENCE [LARGE SCALE GENOMIC DNA]</scope>
    <source>
        <strain evidence="2 3">14IE55</strain>
    </source>
</reference>
<dbReference type="InterPro" id="IPR029058">
    <property type="entry name" value="AB_hydrolase_fold"/>
</dbReference>
<organism evidence="2 3">
    <name type="scientific">Mycolicibacterium goodii</name>
    <name type="common">Mycobacterium goodii</name>
    <dbReference type="NCBI Taxonomy" id="134601"/>
    <lineage>
        <taxon>Bacteria</taxon>
        <taxon>Bacillati</taxon>
        <taxon>Actinomycetota</taxon>
        <taxon>Actinomycetes</taxon>
        <taxon>Mycobacteriales</taxon>
        <taxon>Mycobacteriaceae</taxon>
        <taxon>Mycolicibacterium</taxon>
    </lineage>
</organism>
<dbReference type="PANTHER" id="PTHR46623">
    <property type="entry name" value="CARBOXYMETHYLENEBUTENOLIDASE-RELATED"/>
    <property type="match status" value="1"/>
</dbReference>
<dbReference type="RefSeq" id="WP_214394413.1">
    <property type="nucleotide sequence ID" value="NZ_JAHBOL010000002.1"/>
</dbReference>
<dbReference type="GO" id="GO:0016787">
    <property type="term" value="F:hydrolase activity"/>
    <property type="evidence" value="ECO:0007669"/>
    <property type="project" value="UniProtKB-KW"/>
</dbReference>
<dbReference type="Pfam" id="PF01738">
    <property type="entry name" value="DLH"/>
    <property type="match status" value="1"/>
</dbReference>
<evidence type="ECO:0000313" key="2">
    <source>
        <dbReference type="EMBL" id="MBU8822408.1"/>
    </source>
</evidence>
<keyword evidence="2" id="KW-0378">Hydrolase</keyword>
<dbReference type="Proteomes" id="UP000696413">
    <property type="component" value="Unassembled WGS sequence"/>
</dbReference>
<keyword evidence="3" id="KW-1185">Reference proteome</keyword>
<accession>A0ABS6HJL7</accession>
<evidence type="ECO:0000313" key="3">
    <source>
        <dbReference type="Proteomes" id="UP000696413"/>
    </source>
</evidence>
<gene>
    <name evidence="2" type="ORF">KL859_05895</name>
</gene>
<dbReference type="EMBL" id="JAHBOM010000004">
    <property type="protein sequence ID" value="MBU8822408.1"/>
    <property type="molecule type" value="Genomic_DNA"/>
</dbReference>
<proteinExistence type="predicted"/>
<dbReference type="PANTHER" id="PTHR46623:SF10">
    <property type="entry name" value="CARBOXYMETHYLENEBUTENOLIDASE HOMOLOG"/>
    <property type="match status" value="1"/>
</dbReference>
<sequence length="255" mass="27464">MPTIKDTITTPDGTCPVTVATPEGSGPWPGVVLFPDAGGLRPTMEQMAAKLATFGYVVLVPDVYYRIPNWGPINLNTVFSDEDQRKKLFEMMGSLTPEVIASDAEAFFDYLASRPDVTGEQFGTTGYCMGGRASLIVATRVPQRVAAALSFHGGRLAVEDDPDSPHLLADKIQAVVYVAAAENDASFTEDDAKRLEDALSGASVEHTIEFYPAAHGFAVPDHLSVYDEAAAQRHWENTERVFGAALASAQPVRND</sequence>
<evidence type="ECO:0000259" key="1">
    <source>
        <dbReference type="Pfam" id="PF01738"/>
    </source>
</evidence>
<comment type="caution">
    <text evidence="2">The sequence shown here is derived from an EMBL/GenBank/DDBJ whole genome shotgun (WGS) entry which is preliminary data.</text>
</comment>
<dbReference type="InterPro" id="IPR002925">
    <property type="entry name" value="Dienelactn_hydro"/>
</dbReference>
<dbReference type="InterPro" id="IPR051049">
    <property type="entry name" value="Dienelactone_hydrolase-like"/>
</dbReference>
<protein>
    <submittedName>
        <fullName evidence="2">Dienelactone hydrolase family protein</fullName>
    </submittedName>
</protein>
<dbReference type="Gene3D" id="3.40.50.1820">
    <property type="entry name" value="alpha/beta hydrolase"/>
    <property type="match status" value="1"/>
</dbReference>
<name>A0ABS6HJL7_MYCGD</name>